<dbReference type="Pfam" id="PF07978">
    <property type="entry name" value="NIPSNAP"/>
    <property type="match status" value="1"/>
</dbReference>
<dbReference type="AlphaFoldDB" id="A0A0U2U9F1"/>
<dbReference type="InterPro" id="IPR012577">
    <property type="entry name" value="NIPSNAP"/>
</dbReference>
<dbReference type="Gene3D" id="3.30.70.100">
    <property type="match status" value="1"/>
</dbReference>
<reference evidence="2 3" key="2">
    <citation type="journal article" date="2016" name="Genome Announc.">
        <title>Complete Genome Sequences of Two Interactive Moderate Thermophiles, Paenibacillus napthalenovorans 32O-Y and Paenibacillus sp. 32O-W.</title>
        <authorList>
            <person name="Butler R.R.III."/>
            <person name="Wang J."/>
            <person name="Stark B.C."/>
            <person name="Pombert J.F."/>
        </authorList>
    </citation>
    <scope>NUCLEOTIDE SEQUENCE [LARGE SCALE GENOMIC DNA]</scope>
    <source>
        <strain evidence="2 3">32O-Y</strain>
    </source>
</reference>
<feature type="domain" description="NIPSNAP" evidence="1">
    <location>
        <begin position="3"/>
        <end position="103"/>
    </location>
</feature>
<dbReference type="EMBL" id="CP013652">
    <property type="protein sequence ID" value="ALS22953.1"/>
    <property type="molecule type" value="Genomic_DNA"/>
</dbReference>
<evidence type="ECO:0000259" key="1">
    <source>
        <dbReference type="Pfam" id="PF07978"/>
    </source>
</evidence>
<dbReference type="STRING" id="162209.IJ22_25800"/>
<dbReference type="RefSeq" id="WP_054817912.1">
    <property type="nucleotide sequence ID" value="NZ_CP013652.1"/>
</dbReference>
<name>A0A0U2U9F1_9BACL</name>
<dbReference type="PATRIC" id="fig|162209.4.peg.2748"/>
<accession>A0A0U2U9F1</accession>
<gene>
    <name evidence="2" type="ORF">IJ22_25800</name>
</gene>
<keyword evidence="3" id="KW-1185">Reference proteome</keyword>
<dbReference type="OrthoDB" id="9809695at2"/>
<organism evidence="2 3">
    <name type="scientific">Paenibacillus naphthalenovorans</name>
    <dbReference type="NCBI Taxonomy" id="162209"/>
    <lineage>
        <taxon>Bacteria</taxon>
        <taxon>Bacillati</taxon>
        <taxon>Bacillota</taxon>
        <taxon>Bacilli</taxon>
        <taxon>Bacillales</taxon>
        <taxon>Paenibacillaceae</taxon>
        <taxon>Paenibacillus</taxon>
    </lineage>
</organism>
<dbReference type="Proteomes" id="UP000061660">
    <property type="component" value="Chromosome"/>
</dbReference>
<dbReference type="KEGG" id="pnp:IJ22_25800"/>
<evidence type="ECO:0000313" key="2">
    <source>
        <dbReference type="EMBL" id="ALS22953.1"/>
    </source>
</evidence>
<protein>
    <submittedName>
        <fullName evidence="2">NIPSNAP family containing protein</fullName>
    </submittedName>
</protein>
<dbReference type="InterPro" id="IPR011008">
    <property type="entry name" value="Dimeric_a/b-barrel"/>
</dbReference>
<dbReference type="SUPFAM" id="SSF54909">
    <property type="entry name" value="Dimeric alpha+beta barrel"/>
    <property type="match status" value="1"/>
</dbReference>
<reference evidence="3" key="1">
    <citation type="submission" date="2015-12" db="EMBL/GenBank/DDBJ databases">
        <title>Complete genome sequences of two moderately thermophilic Paenibacillus species.</title>
        <authorList>
            <person name="Butler R.III."/>
            <person name="Wang J."/>
            <person name="Stark B.C."/>
            <person name="Pombert J.-F."/>
        </authorList>
    </citation>
    <scope>NUCLEOTIDE SEQUENCE [LARGE SCALE GENOMIC DNA]</scope>
    <source>
        <strain evidence="3">32O-Y</strain>
    </source>
</reference>
<proteinExistence type="predicted"/>
<evidence type="ECO:0000313" key="3">
    <source>
        <dbReference type="Proteomes" id="UP000061660"/>
    </source>
</evidence>
<sequence length="107" mass="12759">MLYELRIYHIHPGKMQAINDRFSNHTLRIFAKHGIKVIDFWEDINPEHNRLYYVLEFADKEAREAAFSAFQSDPEWQKVKSDSEKDGPIVEKLESIFLKRVPYFTRG</sequence>